<organism evidence="1 2">
    <name type="scientific">Cupriavidus metallidurans</name>
    <dbReference type="NCBI Taxonomy" id="119219"/>
    <lineage>
        <taxon>Bacteria</taxon>
        <taxon>Pseudomonadati</taxon>
        <taxon>Pseudomonadota</taxon>
        <taxon>Betaproteobacteria</taxon>
        <taxon>Burkholderiales</taxon>
        <taxon>Burkholderiaceae</taxon>
        <taxon>Cupriavidus</taxon>
    </lineage>
</organism>
<dbReference type="AlphaFoldDB" id="A0A2L0XD22"/>
<evidence type="ECO:0000313" key="2">
    <source>
        <dbReference type="Proteomes" id="UP000253772"/>
    </source>
</evidence>
<dbReference type="OrthoDB" id="9006242at2"/>
<sequence>MEVEGQVLYVYRCPTCGHRGEVHFADDSHDAASHTCASCGGQVSLEWDGGVTFDVVPKS</sequence>
<name>A0A2L0XD22_9BURK</name>
<keyword evidence="1" id="KW-0614">Plasmid</keyword>
<geneLocation type="plasmid" evidence="1">
    <name>p1</name>
</geneLocation>
<accession>A0A2L0XD22</accession>
<evidence type="ECO:0000313" key="1">
    <source>
        <dbReference type="EMBL" id="QBP14579.1"/>
    </source>
</evidence>
<reference evidence="1 2" key="1">
    <citation type="submission" date="2019-03" db="EMBL/GenBank/DDBJ databases">
        <title>Comparative insights into the high quality Complete genome sequence of highly metal resistant Cupriavidus metallidurans strain BS1 isolated from a gold-copper mine.</title>
        <authorList>
            <person name="Mazhar H.S."/>
            <person name="Rensing C."/>
        </authorList>
    </citation>
    <scope>NUCLEOTIDE SEQUENCE [LARGE SCALE GENOMIC DNA]</scope>
    <source>
        <strain evidence="1 2">BS1</strain>
        <plasmid evidence="1 2">p1</plasmid>
    </source>
</reference>
<dbReference type="EMBL" id="CP037902">
    <property type="protein sequence ID" value="QBP14579.1"/>
    <property type="molecule type" value="Genomic_DNA"/>
</dbReference>
<proteinExistence type="predicted"/>
<gene>
    <name evidence="1" type="ORF">DDF84_033340</name>
</gene>
<protein>
    <submittedName>
        <fullName evidence="1">Zinc ribbon domain-containing protein</fullName>
    </submittedName>
</protein>
<dbReference type="Proteomes" id="UP000253772">
    <property type="component" value="Plasmid p1"/>
</dbReference>